<evidence type="ECO:0000259" key="7">
    <source>
        <dbReference type="Pfam" id="PF16198"/>
    </source>
</evidence>
<comment type="catalytic activity">
    <reaction evidence="1 5">
        <text>uridine(55) in tRNA = pseudouridine(55) in tRNA</text>
        <dbReference type="Rhea" id="RHEA:42532"/>
        <dbReference type="Rhea" id="RHEA-COMP:10101"/>
        <dbReference type="Rhea" id="RHEA-COMP:10102"/>
        <dbReference type="ChEBI" id="CHEBI:65314"/>
        <dbReference type="ChEBI" id="CHEBI:65315"/>
        <dbReference type="EC" id="5.4.99.25"/>
    </reaction>
</comment>
<dbReference type="AlphaFoldDB" id="A0A967F377"/>
<keyword evidence="4 5" id="KW-0413">Isomerase</keyword>
<dbReference type="CDD" id="cd02573">
    <property type="entry name" value="PseudoU_synth_EcTruB"/>
    <property type="match status" value="1"/>
</dbReference>
<evidence type="ECO:0000259" key="6">
    <source>
        <dbReference type="Pfam" id="PF01509"/>
    </source>
</evidence>
<evidence type="ECO:0000256" key="5">
    <source>
        <dbReference type="HAMAP-Rule" id="MF_01080"/>
    </source>
</evidence>
<sequence>MGANPGKAARAKGPPVNGWLVIDKPLGMTSTQVVGRVRRVLQPRKVGHGGTLDPLATGLLPIAMGEATKTVSYVMDGRKSYRFTLRWGQATETDDGEGAVIEEAEGRPDEAAIQAVLPGFTGEIEQVPPLYSAIKVGGKRAYDLARAQTDFELKSRRVMVYEITLLEMPDRDHAVFEVHCGKGTYMRSLARDLGRACGTVAHITDLRRLTVGPFTETDAISLESLESMGHSPAALEQVLPVETALDDIPALALSETEANRLRCGQAVSMVARANRDRISDLSNGSIVFTTSGGKPVALARYEAGDIHPVRVLNL</sequence>
<dbReference type="GO" id="GO:0003723">
    <property type="term" value="F:RNA binding"/>
    <property type="evidence" value="ECO:0007669"/>
    <property type="project" value="InterPro"/>
</dbReference>
<dbReference type="InterPro" id="IPR020103">
    <property type="entry name" value="PsdUridine_synth_cat_dom_sf"/>
</dbReference>
<reference evidence="8" key="1">
    <citation type="submission" date="2020-03" db="EMBL/GenBank/DDBJ databases">
        <title>Genome of Pelagibius litoralis DSM 21314T.</title>
        <authorList>
            <person name="Wang G."/>
        </authorList>
    </citation>
    <scope>NUCLEOTIDE SEQUENCE</scope>
    <source>
        <strain evidence="8">DSM 21314</strain>
    </source>
</reference>
<evidence type="ECO:0000313" key="9">
    <source>
        <dbReference type="Proteomes" id="UP000761264"/>
    </source>
</evidence>
<feature type="active site" description="Nucleophile" evidence="5">
    <location>
        <position position="53"/>
    </location>
</feature>
<feature type="domain" description="Pseudouridine synthase II N-terminal" evidence="6">
    <location>
        <begin position="38"/>
        <end position="186"/>
    </location>
</feature>
<dbReference type="Pfam" id="PF16198">
    <property type="entry name" value="TruB_C_2"/>
    <property type="match status" value="1"/>
</dbReference>
<dbReference type="InterPro" id="IPR014780">
    <property type="entry name" value="tRNA_psdUridine_synth_TruB"/>
</dbReference>
<dbReference type="Pfam" id="PF01509">
    <property type="entry name" value="TruB_N"/>
    <property type="match status" value="1"/>
</dbReference>
<dbReference type="EMBL" id="JAAQPH010000034">
    <property type="protein sequence ID" value="NIA72169.1"/>
    <property type="molecule type" value="Genomic_DNA"/>
</dbReference>
<keyword evidence="9" id="KW-1185">Reference proteome</keyword>
<dbReference type="Gene3D" id="3.30.2350.10">
    <property type="entry name" value="Pseudouridine synthase"/>
    <property type="match status" value="1"/>
</dbReference>
<dbReference type="RefSeq" id="WP_167231042.1">
    <property type="nucleotide sequence ID" value="NZ_JAAQPH010000034.1"/>
</dbReference>
<dbReference type="PANTHER" id="PTHR13767">
    <property type="entry name" value="TRNA-PSEUDOURIDINE SYNTHASE"/>
    <property type="match status" value="1"/>
</dbReference>
<gene>
    <name evidence="5 8" type="primary">truB</name>
    <name evidence="8" type="ORF">HBA54_26620</name>
</gene>
<comment type="function">
    <text evidence="5">Responsible for synthesis of pseudouridine from uracil-55 in the psi GC loop of transfer RNAs.</text>
</comment>
<organism evidence="8 9">
    <name type="scientific">Pelagibius litoralis</name>
    <dbReference type="NCBI Taxonomy" id="374515"/>
    <lineage>
        <taxon>Bacteria</taxon>
        <taxon>Pseudomonadati</taxon>
        <taxon>Pseudomonadota</taxon>
        <taxon>Alphaproteobacteria</taxon>
        <taxon>Rhodospirillales</taxon>
        <taxon>Rhodovibrionaceae</taxon>
        <taxon>Pelagibius</taxon>
    </lineage>
</organism>
<proteinExistence type="inferred from homology"/>
<dbReference type="GO" id="GO:0160148">
    <property type="term" value="F:tRNA pseudouridine(55) synthase activity"/>
    <property type="evidence" value="ECO:0007669"/>
    <property type="project" value="UniProtKB-EC"/>
</dbReference>
<dbReference type="InterPro" id="IPR002501">
    <property type="entry name" value="PsdUridine_synth_N"/>
</dbReference>
<dbReference type="PANTHER" id="PTHR13767:SF2">
    <property type="entry name" value="PSEUDOURIDYLATE SYNTHASE TRUB1"/>
    <property type="match status" value="1"/>
</dbReference>
<dbReference type="GO" id="GO:1990481">
    <property type="term" value="P:mRNA pseudouridine synthesis"/>
    <property type="evidence" value="ECO:0007669"/>
    <property type="project" value="TreeGrafter"/>
</dbReference>
<accession>A0A967F377</accession>
<evidence type="ECO:0000256" key="1">
    <source>
        <dbReference type="ARBA" id="ARBA00000385"/>
    </source>
</evidence>
<dbReference type="HAMAP" id="MF_01080">
    <property type="entry name" value="TruB_bact"/>
    <property type="match status" value="1"/>
</dbReference>
<keyword evidence="3 5" id="KW-0819">tRNA processing</keyword>
<comment type="similarity">
    <text evidence="2 5">Belongs to the pseudouridine synthase TruB family. Type 1 subfamily.</text>
</comment>
<evidence type="ECO:0000313" key="8">
    <source>
        <dbReference type="EMBL" id="NIA72169.1"/>
    </source>
</evidence>
<dbReference type="SUPFAM" id="SSF55120">
    <property type="entry name" value="Pseudouridine synthase"/>
    <property type="match status" value="1"/>
</dbReference>
<name>A0A967F377_9PROT</name>
<protein>
    <recommendedName>
        <fullName evidence="5">tRNA pseudouridine synthase B</fullName>
        <ecNumber evidence="5">5.4.99.25</ecNumber>
    </recommendedName>
    <alternativeName>
        <fullName evidence="5">tRNA pseudouridine(55) synthase</fullName>
        <shortName evidence="5">Psi55 synthase</shortName>
    </alternativeName>
    <alternativeName>
        <fullName evidence="5">tRNA pseudouridylate synthase</fullName>
    </alternativeName>
    <alternativeName>
        <fullName evidence="5">tRNA-uridine isomerase</fullName>
    </alternativeName>
</protein>
<dbReference type="InterPro" id="IPR032819">
    <property type="entry name" value="TruB_C"/>
</dbReference>
<feature type="domain" description="tRNA pseudouridylate synthase B C-terminal" evidence="7">
    <location>
        <begin position="187"/>
        <end position="245"/>
    </location>
</feature>
<dbReference type="Proteomes" id="UP000761264">
    <property type="component" value="Unassembled WGS sequence"/>
</dbReference>
<dbReference type="NCBIfam" id="TIGR00431">
    <property type="entry name" value="TruB"/>
    <property type="match status" value="1"/>
</dbReference>
<comment type="caution">
    <text evidence="8">The sequence shown here is derived from an EMBL/GenBank/DDBJ whole genome shotgun (WGS) entry which is preliminary data.</text>
</comment>
<evidence type="ECO:0000256" key="4">
    <source>
        <dbReference type="ARBA" id="ARBA00023235"/>
    </source>
</evidence>
<evidence type="ECO:0000256" key="3">
    <source>
        <dbReference type="ARBA" id="ARBA00022694"/>
    </source>
</evidence>
<dbReference type="EC" id="5.4.99.25" evidence="5"/>
<dbReference type="GO" id="GO:0031119">
    <property type="term" value="P:tRNA pseudouridine synthesis"/>
    <property type="evidence" value="ECO:0007669"/>
    <property type="project" value="UniProtKB-UniRule"/>
</dbReference>
<evidence type="ECO:0000256" key="2">
    <source>
        <dbReference type="ARBA" id="ARBA00005642"/>
    </source>
</evidence>